<evidence type="ECO:0000313" key="2">
    <source>
        <dbReference type="Proteomes" id="UP000053097"/>
    </source>
</evidence>
<proteinExistence type="predicted"/>
<dbReference type="Proteomes" id="UP000053097">
    <property type="component" value="Unassembled WGS sequence"/>
</dbReference>
<dbReference type="EMBL" id="KK107144">
    <property type="protein sequence ID" value="EZA57585.1"/>
    <property type="molecule type" value="Genomic_DNA"/>
</dbReference>
<evidence type="ECO:0000313" key="1">
    <source>
        <dbReference type="EMBL" id="EZA57585.1"/>
    </source>
</evidence>
<name>A0A026WNH8_OOCBI</name>
<dbReference type="AlphaFoldDB" id="A0A026WNH8"/>
<gene>
    <name evidence="1" type="ORF">X777_02125</name>
</gene>
<keyword evidence="2" id="KW-1185">Reference proteome</keyword>
<reference evidence="1 2" key="1">
    <citation type="journal article" date="2014" name="Curr. Biol.">
        <title>The genome of the clonal raider ant Cerapachys biroi.</title>
        <authorList>
            <person name="Oxley P.R."/>
            <person name="Ji L."/>
            <person name="Fetter-Pruneda I."/>
            <person name="McKenzie S.K."/>
            <person name="Li C."/>
            <person name="Hu H."/>
            <person name="Zhang G."/>
            <person name="Kronauer D.J."/>
        </authorList>
    </citation>
    <scope>NUCLEOTIDE SEQUENCE [LARGE SCALE GENOMIC DNA]</scope>
</reference>
<sequence length="76" mass="8014">MGARVLNSAARPMTIILSVNRVLLHFVFGSSTAHPLKERGLSGLSAAKDGFGVRAELSVVPCASCKLLNCVIIDAY</sequence>
<accession>A0A026WNH8</accession>
<organism evidence="1 2">
    <name type="scientific">Ooceraea biroi</name>
    <name type="common">Clonal raider ant</name>
    <name type="synonym">Cerapachys biroi</name>
    <dbReference type="NCBI Taxonomy" id="2015173"/>
    <lineage>
        <taxon>Eukaryota</taxon>
        <taxon>Metazoa</taxon>
        <taxon>Ecdysozoa</taxon>
        <taxon>Arthropoda</taxon>
        <taxon>Hexapoda</taxon>
        <taxon>Insecta</taxon>
        <taxon>Pterygota</taxon>
        <taxon>Neoptera</taxon>
        <taxon>Endopterygota</taxon>
        <taxon>Hymenoptera</taxon>
        <taxon>Apocrita</taxon>
        <taxon>Aculeata</taxon>
        <taxon>Formicoidea</taxon>
        <taxon>Formicidae</taxon>
        <taxon>Dorylinae</taxon>
        <taxon>Ooceraea</taxon>
    </lineage>
</organism>
<protein>
    <submittedName>
        <fullName evidence="1">Uncharacterized protein</fullName>
    </submittedName>
</protein>